<evidence type="ECO:0000313" key="3">
    <source>
        <dbReference type="Proteomes" id="UP000198372"/>
    </source>
</evidence>
<evidence type="ECO:0000313" key="2">
    <source>
        <dbReference type="EMBL" id="SCV73080.1"/>
    </source>
</evidence>
<sequence>MASIVSSAPFTTSAKSQPAPGLAERSLQADATSTYSNSQKDNTGDLVDEEHNPMLNALVATRYYLLRPSASLIETEQQRAEQVGSRDGPMSS</sequence>
<feature type="region of interest" description="Disordered" evidence="1">
    <location>
        <begin position="71"/>
        <end position="92"/>
    </location>
</feature>
<dbReference type="OrthoDB" id="2539040at2759"/>
<proteinExistence type="predicted"/>
<feature type="compositionally biased region" description="Polar residues" evidence="1">
    <location>
        <begin position="29"/>
        <end position="41"/>
    </location>
</feature>
<feature type="region of interest" description="Disordered" evidence="1">
    <location>
        <begin position="1"/>
        <end position="49"/>
    </location>
</feature>
<dbReference type="EMBL" id="FMSP01000017">
    <property type="protein sequence ID" value="SCV73080.1"/>
    <property type="molecule type" value="Genomic_DNA"/>
</dbReference>
<accession>A0A238FGY9</accession>
<dbReference type="Proteomes" id="UP000198372">
    <property type="component" value="Unassembled WGS sequence"/>
</dbReference>
<organism evidence="2 3">
    <name type="scientific">Microbotryum intermedium</name>
    <dbReference type="NCBI Taxonomy" id="269621"/>
    <lineage>
        <taxon>Eukaryota</taxon>
        <taxon>Fungi</taxon>
        <taxon>Dikarya</taxon>
        <taxon>Basidiomycota</taxon>
        <taxon>Pucciniomycotina</taxon>
        <taxon>Microbotryomycetes</taxon>
        <taxon>Microbotryales</taxon>
        <taxon>Microbotryaceae</taxon>
        <taxon>Microbotryum</taxon>
    </lineage>
</organism>
<protein>
    <submittedName>
        <fullName evidence="2">BQ2448_7005 protein</fullName>
    </submittedName>
</protein>
<feature type="compositionally biased region" description="Polar residues" evidence="1">
    <location>
        <begin position="1"/>
        <end position="16"/>
    </location>
</feature>
<reference evidence="3" key="1">
    <citation type="submission" date="2016-09" db="EMBL/GenBank/DDBJ databases">
        <authorList>
            <person name="Jeantristanb JTB J.-T."/>
            <person name="Ricardo R."/>
        </authorList>
    </citation>
    <scope>NUCLEOTIDE SEQUENCE [LARGE SCALE GENOMIC DNA]</scope>
</reference>
<keyword evidence="3" id="KW-1185">Reference proteome</keyword>
<gene>
    <name evidence="2" type="ORF">BQ2448_7005</name>
</gene>
<name>A0A238FGY9_9BASI</name>
<dbReference type="AlphaFoldDB" id="A0A238FGY9"/>
<evidence type="ECO:0000256" key="1">
    <source>
        <dbReference type="SAM" id="MobiDB-lite"/>
    </source>
</evidence>